<evidence type="ECO:0000256" key="4">
    <source>
        <dbReference type="ARBA" id="ARBA00022723"/>
    </source>
</evidence>
<proteinExistence type="inferred from homology"/>
<dbReference type="SUPFAM" id="SSF64438">
    <property type="entry name" value="CNF1/YfiH-like putative cysteine hydrolases"/>
    <property type="match status" value="1"/>
</dbReference>
<evidence type="ECO:0000256" key="10">
    <source>
        <dbReference type="RuleBase" id="RU361274"/>
    </source>
</evidence>
<dbReference type="InterPro" id="IPR038371">
    <property type="entry name" value="Cu_polyphenol_OxRdtase_sf"/>
</dbReference>
<comment type="catalytic activity">
    <reaction evidence="1">
        <text>inosine + phosphate = alpha-D-ribose 1-phosphate + hypoxanthine</text>
        <dbReference type="Rhea" id="RHEA:27646"/>
        <dbReference type="ChEBI" id="CHEBI:17368"/>
        <dbReference type="ChEBI" id="CHEBI:17596"/>
        <dbReference type="ChEBI" id="CHEBI:43474"/>
        <dbReference type="ChEBI" id="CHEBI:57720"/>
        <dbReference type="EC" id="2.4.2.1"/>
    </reaction>
    <physiologicalReaction direction="left-to-right" evidence="1">
        <dbReference type="Rhea" id="RHEA:27647"/>
    </physiologicalReaction>
</comment>
<evidence type="ECO:0000256" key="3">
    <source>
        <dbReference type="ARBA" id="ARBA00022679"/>
    </source>
</evidence>
<evidence type="ECO:0000256" key="9">
    <source>
        <dbReference type="ARBA" id="ARBA00049893"/>
    </source>
</evidence>
<dbReference type="InterPro" id="IPR003730">
    <property type="entry name" value="Cu_polyphenol_OxRdtase"/>
</dbReference>
<comment type="similarity">
    <text evidence="2 10">Belongs to the purine nucleoside phosphorylase YfiH/LACC1 family.</text>
</comment>
<dbReference type="PANTHER" id="PTHR30616">
    <property type="entry name" value="UNCHARACTERIZED PROTEIN YFIH"/>
    <property type="match status" value="1"/>
</dbReference>
<reference evidence="11 12" key="1">
    <citation type="submission" date="2021-08" db="EMBL/GenBank/DDBJ databases">
        <title>Comparative Genomics Analysis of the Genus Qipengyuania Reveals Extensive Genetic Diversity and Metabolic Versatility, Including the Description of Fifteen Novel Species.</title>
        <authorList>
            <person name="Liu Y."/>
        </authorList>
    </citation>
    <scope>NUCLEOTIDE SEQUENCE [LARGE SCALE GENOMIC DNA]</scope>
    <source>
        <strain evidence="11 12">1NDH13</strain>
    </source>
</reference>
<evidence type="ECO:0000256" key="8">
    <source>
        <dbReference type="ARBA" id="ARBA00048968"/>
    </source>
</evidence>
<dbReference type="RefSeq" id="WP_221426188.1">
    <property type="nucleotide sequence ID" value="NZ_CP081295.1"/>
</dbReference>
<dbReference type="CDD" id="cd16833">
    <property type="entry name" value="YfiH"/>
    <property type="match status" value="1"/>
</dbReference>
<gene>
    <name evidence="11" type="primary">pgeF</name>
    <name evidence="11" type="ORF">K3148_04865</name>
</gene>
<evidence type="ECO:0000256" key="5">
    <source>
        <dbReference type="ARBA" id="ARBA00022801"/>
    </source>
</evidence>
<evidence type="ECO:0000256" key="6">
    <source>
        <dbReference type="ARBA" id="ARBA00022833"/>
    </source>
</evidence>
<dbReference type="PANTHER" id="PTHR30616:SF2">
    <property type="entry name" value="PURINE NUCLEOSIDE PHOSPHORYLASE LACC1"/>
    <property type="match status" value="1"/>
</dbReference>
<dbReference type="Gene3D" id="3.60.140.10">
    <property type="entry name" value="CNF1/YfiH-like putative cysteine hydrolases"/>
    <property type="match status" value="1"/>
</dbReference>
<evidence type="ECO:0000313" key="11">
    <source>
        <dbReference type="EMBL" id="QZD90726.1"/>
    </source>
</evidence>
<name>A0ABX8ZP38_9SPHN</name>
<comment type="catalytic activity">
    <reaction evidence="9">
        <text>S-methyl-5'-thioadenosine + phosphate = 5-(methylsulfanyl)-alpha-D-ribose 1-phosphate + adenine</text>
        <dbReference type="Rhea" id="RHEA:11852"/>
        <dbReference type="ChEBI" id="CHEBI:16708"/>
        <dbReference type="ChEBI" id="CHEBI:17509"/>
        <dbReference type="ChEBI" id="CHEBI:43474"/>
        <dbReference type="ChEBI" id="CHEBI:58533"/>
        <dbReference type="EC" id="2.4.2.28"/>
    </reaction>
    <physiologicalReaction direction="left-to-right" evidence="9">
        <dbReference type="Rhea" id="RHEA:11853"/>
    </physiologicalReaction>
</comment>
<dbReference type="InterPro" id="IPR011324">
    <property type="entry name" value="Cytotoxic_necrot_fac-like_cat"/>
</dbReference>
<protein>
    <recommendedName>
        <fullName evidence="10">Purine nucleoside phosphorylase</fullName>
    </recommendedName>
</protein>
<dbReference type="Proteomes" id="UP000824281">
    <property type="component" value="Chromosome"/>
</dbReference>
<evidence type="ECO:0000256" key="2">
    <source>
        <dbReference type="ARBA" id="ARBA00007353"/>
    </source>
</evidence>
<dbReference type="NCBIfam" id="TIGR00726">
    <property type="entry name" value="peptidoglycan editing factor PgeF"/>
    <property type="match status" value="1"/>
</dbReference>
<dbReference type="EMBL" id="CP081295">
    <property type="protein sequence ID" value="QZD90726.1"/>
    <property type="molecule type" value="Genomic_DNA"/>
</dbReference>
<keyword evidence="3" id="KW-0808">Transferase</keyword>
<comment type="catalytic activity">
    <reaction evidence="8">
        <text>adenosine + phosphate = alpha-D-ribose 1-phosphate + adenine</text>
        <dbReference type="Rhea" id="RHEA:27642"/>
        <dbReference type="ChEBI" id="CHEBI:16335"/>
        <dbReference type="ChEBI" id="CHEBI:16708"/>
        <dbReference type="ChEBI" id="CHEBI:43474"/>
        <dbReference type="ChEBI" id="CHEBI:57720"/>
        <dbReference type="EC" id="2.4.2.1"/>
    </reaction>
    <physiologicalReaction direction="left-to-right" evidence="8">
        <dbReference type="Rhea" id="RHEA:27643"/>
    </physiologicalReaction>
</comment>
<sequence length="219" mass="23241">MAEVLTSAALGTVPHGFSTRAGLESVDVLPGAPLVKLRQVHSADVCVMREAGGEVREGDAMVTDRPGLLLGIVTADCAPVLFVDAEAGVVGAAHAGWKGARAGVLEATLEAMENLGADRVRITAVIGPTIAQASYEVDEAFRAQFEEADERFFAPGREGHWQFDLPVYVAHRLETAGTGRIADLGLDTYADEARFFSYRRATHRGEPTAGRQISAIALP</sequence>
<keyword evidence="12" id="KW-1185">Reference proteome</keyword>
<evidence type="ECO:0000256" key="1">
    <source>
        <dbReference type="ARBA" id="ARBA00000553"/>
    </source>
</evidence>
<keyword evidence="6" id="KW-0862">Zinc</keyword>
<accession>A0ABX8ZP38</accession>
<organism evidence="11 12">
    <name type="scientific">Qipengyuania aurantiaca</name>
    <dbReference type="NCBI Taxonomy" id="2867233"/>
    <lineage>
        <taxon>Bacteria</taxon>
        <taxon>Pseudomonadati</taxon>
        <taxon>Pseudomonadota</taxon>
        <taxon>Alphaproteobacteria</taxon>
        <taxon>Sphingomonadales</taxon>
        <taxon>Erythrobacteraceae</taxon>
        <taxon>Qipengyuania</taxon>
    </lineage>
</organism>
<keyword evidence="4" id="KW-0479">Metal-binding</keyword>
<dbReference type="Pfam" id="PF02578">
    <property type="entry name" value="Cu-oxidase_4"/>
    <property type="match status" value="1"/>
</dbReference>
<comment type="catalytic activity">
    <reaction evidence="7">
        <text>adenosine + H2O + H(+) = inosine + NH4(+)</text>
        <dbReference type="Rhea" id="RHEA:24408"/>
        <dbReference type="ChEBI" id="CHEBI:15377"/>
        <dbReference type="ChEBI" id="CHEBI:15378"/>
        <dbReference type="ChEBI" id="CHEBI:16335"/>
        <dbReference type="ChEBI" id="CHEBI:17596"/>
        <dbReference type="ChEBI" id="CHEBI:28938"/>
        <dbReference type="EC" id="3.5.4.4"/>
    </reaction>
    <physiologicalReaction direction="left-to-right" evidence="7">
        <dbReference type="Rhea" id="RHEA:24409"/>
    </physiologicalReaction>
</comment>
<keyword evidence="5" id="KW-0378">Hydrolase</keyword>
<evidence type="ECO:0000313" key="12">
    <source>
        <dbReference type="Proteomes" id="UP000824281"/>
    </source>
</evidence>
<evidence type="ECO:0000256" key="7">
    <source>
        <dbReference type="ARBA" id="ARBA00047989"/>
    </source>
</evidence>